<dbReference type="RefSeq" id="XP_066658535.1">
    <property type="nucleotide sequence ID" value="XM_066794463.1"/>
</dbReference>
<dbReference type="EMBL" id="JBBPEH010000002">
    <property type="protein sequence ID" value="KAK7542242.1"/>
    <property type="molecule type" value="Genomic_DNA"/>
</dbReference>
<gene>
    <name evidence="1" type="ORF">J3D65DRAFT_207112</name>
</gene>
<evidence type="ECO:0000313" key="2">
    <source>
        <dbReference type="Proteomes" id="UP001360953"/>
    </source>
</evidence>
<dbReference type="Proteomes" id="UP001360953">
    <property type="component" value="Unassembled WGS sequence"/>
</dbReference>
<evidence type="ECO:0000313" key="1">
    <source>
        <dbReference type="EMBL" id="KAK7542242.1"/>
    </source>
</evidence>
<comment type="caution">
    <text evidence="1">The sequence shown here is derived from an EMBL/GenBank/DDBJ whole genome shotgun (WGS) entry which is preliminary data.</text>
</comment>
<keyword evidence="2" id="KW-1185">Reference proteome</keyword>
<sequence length="220" mass="24113">MGPDARLVVEMSAGKGVVSSRIQTDNSSDVSALVLRVLTADRRAGLRLTVHPAQQARPAARPVGRLTQTPKAACNQMLRDVVDWFPEPVFRLLASTHDCKAKIDLFFSHLANCTIFGAGLVIATVSLSSVGERVPRSTLARRPEEGLCMTLTWEHHVVNVVSHNVSISLGSWDCQGIRTNPSLSPAIRSSSELLCNMRRKSLVMRSRNLLLLYHMGLAYS</sequence>
<accession>A0ABR1M3S1</accession>
<name>A0ABR1M3S1_9PEZI</name>
<protein>
    <submittedName>
        <fullName evidence="1">Uncharacterized protein</fullName>
    </submittedName>
</protein>
<reference evidence="1 2" key="1">
    <citation type="submission" date="2024-04" db="EMBL/GenBank/DDBJ databases">
        <title>Phyllosticta paracitricarpa is synonymous to the EU quarantine fungus P. citricarpa based on phylogenomic analyses.</title>
        <authorList>
            <consortium name="Lawrence Berkeley National Laboratory"/>
            <person name="Van ingen-buijs V.A."/>
            <person name="Van westerhoven A.C."/>
            <person name="Haridas S."/>
            <person name="Skiadas P."/>
            <person name="Martin F."/>
            <person name="Groenewald J.Z."/>
            <person name="Crous P.W."/>
            <person name="Seidl M.F."/>
        </authorList>
    </citation>
    <scope>NUCLEOTIDE SEQUENCE [LARGE SCALE GENOMIC DNA]</scope>
    <source>
        <strain evidence="1 2">CPC 17464</strain>
    </source>
</reference>
<organism evidence="1 2">
    <name type="scientific">Phyllosticta citribraziliensis</name>
    <dbReference type="NCBI Taxonomy" id="989973"/>
    <lineage>
        <taxon>Eukaryota</taxon>
        <taxon>Fungi</taxon>
        <taxon>Dikarya</taxon>
        <taxon>Ascomycota</taxon>
        <taxon>Pezizomycotina</taxon>
        <taxon>Dothideomycetes</taxon>
        <taxon>Dothideomycetes incertae sedis</taxon>
        <taxon>Botryosphaeriales</taxon>
        <taxon>Phyllostictaceae</taxon>
        <taxon>Phyllosticta</taxon>
    </lineage>
</organism>
<dbReference type="GeneID" id="92027369"/>
<proteinExistence type="predicted"/>